<dbReference type="OrthoDB" id="9807190at2"/>
<evidence type="ECO:0000313" key="5">
    <source>
        <dbReference type="Proteomes" id="UP000245489"/>
    </source>
</evidence>
<accession>A0A316EDY3</accession>
<dbReference type="GO" id="GO:0016715">
    <property type="term" value="F:oxidoreductase activity, acting on paired donors, with incorporation or reduction of molecular oxygen, reduced ascorbate as one donor, and incorporation of one atom of oxygen"/>
    <property type="evidence" value="ECO:0007669"/>
    <property type="project" value="InterPro"/>
</dbReference>
<dbReference type="InterPro" id="IPR024548">
    <property type="entry name" value="Cu2_monoox_C"/>
</dbReference>
<keyword evidence="2" id="KW-0732">Signal</keyword>
<evidence type="ECO:0000256" key="1">
    <source>
        <dbReference type="ARBA" id="ARBA00023157"/>
    </source>
</evidence>
<dbReference type="RefSeq" id="WP_109741192.1">
    <property type="nucleotide sequence ID" value="NZ_QGGO01000002.1"/>
</dbReference>
<dbReference type="InterPro" id="IPR008977">
    <property type="entry name" value="PHM/PNGase_F_dom_sf"/>
</dbReference>
<feature type="chain" id="PRO_5016351013" evidence="2">
    <location>
        <begin position="27"/>
        <end position="456"/>
    </location>
</feature>
<evidence type="ECO:0000313" key="4">
    <source>
        <dbReference type="EMBL" id="PWK28850.1"/>
    </source>
</evidence>
<dbReference type="Pfam" id="PF03712">
    <property type="entry name" value="Cu2_monoox_C"/>
    <property type="match status" value="1"/>
</dbReference>
<protein>
    <submittedName>
        <fullName evidence="4">Copper type II ascorbate-dependent monooxygenase-like protein</fullName>
    </submittedName>
</protein>
<dbReference type="EMBL" id="QGGO01000002">
    <property type="protein sequence ID" value="PWK28850.1"/>
    <property type="molecule type" value="Genomic_DNA"/>
</dbReference>
<evidence type="ECO:0000259" key="3">
    <source>
        <dbReference type="Pfam" id="PF03712"/>
    </source>
</evidence>
<dbReference type="PROSITE" id="PS51257">
    <property type="entry name" value="PROKAR_LIPOPROTEIN"/>
    <property type="match status" value="1"/>
</dbReference>
<keyword evidence="1" id="KW-1015">Disulfide bond</keyword>
<sequence length="456" mass="50733">MQRIFYQALSILTGSFLMISACTKNAIDDTTPATVSSFGLMQDRILTPTCATSGCHASTADATFKQHGLVLEKSVAYENLVGVVPYNALSKADGHWRVKAYKSLESLLYHKLNWDAAHHGGKQYGSPMPLGSTALTVGQIEFVRRWIEAGAPKTGEVVDAKLLDDKTPSVSTNDDFKAIGTPQSEGVAGFQLKVDKFAIQPNFERELFVRRNIGNTADIYVNRIKLQSRANSHHMVLYDFNDKTTLPAIDQVRDLRNADNTLNGLTFIQMSNHIFLGGGTQANQEYTFPEGTALLLPANYSIDLNPHYFNKTTGNLYGENYVNLYTTDKAKVKNIVKTINLNHTNFSIPANTKTTITKDFKFDKNVKIIMLTSHTHKYGEKFVIKIKGGTRDGEVVYENLDWEHPATINFSTPISLNKGEGLTSIVTFNNTSAQKVSFGLTSDDEMDIIFGYYYEQ</sequence>
<dbReference type="SUPFAM" id="SSF49742">
    <property type="entry name" value="PHM/PNGase F"/>
    <property type="match status" value="1"/>
</dbReference>
<dbReference type="InterPro" id="IPR014784">
    <property type="entry name" value="Cu2_ascorb_mOase-like_C"/>
</dbReference>
<gene>
    <name evidence="4" type="ORF">LV89_00403</name>
</gene>
<proteinExistence type="predicted"/>
<dbReference type="Proteomes" id="UP000245489">
    <property type="component" value="Unassembled WGS sequence"/>
</dbReference>
<organism evidence="4 5">
    <name type="scientific">Arcicella aurantiaca</name>
    <dbReference type="NCBI Taxonomy" id="591202"/>
    <lineage>
        <taxon>Bacteria</taxon>
        <taxon>Pseudomonadati</taxon>
        <taxon>Bacteroidota</taxon>
        <taxon>Cytophagia</taxon>
        <taxon>Cytophagales</taxon>
        <taxon>Flectobacillaceae</taxon>
        <taxon>Arcicella</taxon>
    </lineage>
</organism>
<feature type="signal peptide" evidence="2">
    <location>
        <begin position="1"/>
        <end position="26"/>
    </location>
</feature>
<name>A0A316EDY3_9BACT</name>
<comment type="caution">
    <text evidence="4">The sequence shown here is derived from an EMBL/GenBank/DDBJ whole genome shotgun (WGS) entry which is preliminary data.</text>
</comment>
<evidence type="ECO:0000256" key="2">
    <source>
        <dbReference type="SAM" id="SignalP"/>
    </source>
</evidence>
<keyword evidence="4" id="KW-0503">Monooxygenase</keyword>
<dbReference type="Gene3D" id="2.60.120.230">
    <property type="match status" value="1"/>
</dbReference>
<keyword evidence="5" id="KW-1185">Reference proteome</keyword>
<dbReference type="AlphaFoldDB" id="A0A316EDY3"/>
<keyword evidence="4" id="KW-0560">Oxidoreductase</keyword>
<reference evidence="4 5" key="1">
    <citation type="submission" date="2018-05" db="EMBL/GenBank/DDBJ databases">
        <title>Genomic Encyclopedia of Archaeal and Bacterial Type Strains, Phase II (KMG-II): from individual species to whole genera.</title>
        <authorList>
            <person name="Goeker M."/>
        </authorList>
    </citation>
    <scope>NUCLEOTIDE SEQUENCE [LARGE SCALE GENOMIC DNA]</scope>
    <source>
        <strain evidence="4 5">DSM 22214</strain>
    </source>
</reference>
<feature type="domain" description="Copper type II ascorbate-dependent monooxygenase C-terminal" evidence="3">
    <location>
        <begin position="359"/>
        <end position="455"/>
    </location>
</feature>